<keyword evidence="2" id="KW-0472">Membrane</keyword>
<dbReference type="InterPro" id="IPR008613">
    <property type="entry name" value="Excalibur_Ca-bd_domain"/>
</dbReference>
<feature type="transmembrane region" description="Helical" evidence="2">
    <location>
        <begin position="74"/>
        <end position="93"/>
    </location>
</feature>
<feature type="compositionally biased region" description="Pro residues" evidence="1">
    <location>
        <begin position="20"/>
        <end position="39"/>
    </location>
</feature>
<evidence type="ECO:0000256" key="2">
    <source>
        <dbReference type="SAM" id="Phobius"/>
    </source>
</evidence>
<feature type="region of interest" description="Disordered" evidence="1">
    <location>
        <begin position="215"/>
        <end position="241"/>
    </location>
</feature>
<keyword evidence="2" id="KW-0812">Transmembrane</keyword>
<dbReference type="EMBL" id="BAOP01000024">
    <property type="protein sequence ID" value="GAC80903.1"/>
    <property type="molecule type" value="Genomic_DNA"/>
</dbReference>
<name>M3VBV1_GORML</name>
<dbReference type="AlphaFoldDB" id="M3VBV1"/>
<feature type="compositionally biased region" description="Low complexity" evidence="1">
    <location>
        <begin position="134"/>
        <end position="146"/>
    </location>
</feature>
<sequence length="241" mass="24363">MTSPFANPFDPGNTGGNGFTPPPPTPPVPPTPAPGPSEPSRPGTAAKIGGWVLLVLGAIGVLASFTAWSDPMQAIGLLLFWGAVGLLGATLIWRRWPWKVGGPVAVGLILVGFVLIGLADPDDKMPTPAPLLDTSSSSSAVSTTTTTATSTVVSSTTVTVTAESSSTAPTEAATTEPDVDAPAPRRATPAYTPPTTEDSGSAYYANCAAVRAAGKAPLYQGQPGYSTDLDRDRDGVACDGG</sequence>
<feature type="transmembrane region" description="Helical" evidence="2">
    <location>
        <begin position="48"/>
        <end position="68"/>
    </location>
</feature>
<feature type="region of interest" description="Disordered" evidence="1">
    <location>
        <begin position="127"/>
        <end position="146"/>
    </location>
</feature>
<evidence type="ECO:0000259" key="3">
    <source>
        <dbReference type="SMART" id="SM00894"/>
    </source>
</evidence>
<dbReference type="eggNOG" id="COG3064">
    <property type="taxonomic scope" value="Bacteria"/>
</dbReference>
<dbReference type="Pfam" id="PF05901">
    <property type="entry name" value="Excalibur"/>
    <property type="match status" value="1"/>
</dbReference>
<protein>
    <recommendedName>
        <fullName evidence="3">Excalibur calcium-binding domain-containing protein</fullName>
    </recommendedName>
</protein>
<comment type="caution">
    <text evidence="4">The sequence shown here is derived from an EMBL/GenBank/DDBJ whole genome shotgun (WGS) entry which is preliminary data.</text>
</comment>
<feature type="compositionally biased region" description="Basic and acidic residues" evidence="1">
    <location>
        <begin position="228"/>
        <end position="241"/>
    </location>
</feature>
<evidence type="ECO:0000313" key="4">
    <source>
        <dbReference type="EMBL" id="GAC80903.1"/>
    </source>
</evidence>
<feature type="transmembrane region" description="Helical" evidence="2">
    <location>
        <begin position="100"/>
        <end position="119"/>
    </location>
</feature>
<accession>M3VBV1</accession>
<feature type="region of interest" description="Disordered" evidence="1">
    <location>
        <begin position="1"/>
        <end position="43"/>
    </location>
</feature>
<organism evidence="4 5">
    <name type="scientific">Gordonia malaquae NBRC 108250</name>
    <dbReference type="NCBI Taxonomy" id="1223542"/>
    <lineage>
        <taxon>Bacteria</taxon>
        <taxon>Bacillati</taxon>
        <taxon>Actinomycetota</taxon>
        <taxon>Actinomycetes</taxon>
        <taxon>Mycobacteriales</taxon>
        <taxon>Gordoniaceae</taxon>
        <taxon>Gordonia</taxon>
    </lineage>
</organism>
<gene>
    <name evidence="4" type="ORF">GM1_024_00220</name>
</gene>
<proteinExistence type="predicted"/>
<reference evidence="4 5" key="1">
    <citation type="submission" date="2013-02" db="EMBL/GenBank/DDBJ databases">
        <title>Whole genome shotgun sequence of Gordonia malaquae NBRC 108250.</title>
        <authorList>
            <person name="Yoshida I."/>
            <person name="Hosoyama A."/>
            <person name="Tsuchikane K."/>
            <person name="Ando Y."/>
            <person name="Baba S."/>
            <person name="Ohji S."/>
            <person name="Hamada M."/>
            <person name="Tamura T."/>
            <person name="Yamazoe A."/>
            <person name="Yamazaki S."/>
            <person name="Fujita N."/>
        </authorList>
    </citation>
    <scope>NUCLEOTIDE SEQUENCE [LARGE SCALE GENOMIC DNA]</scope>
    <source>
        <strain evidence="4 5">NBRC 108250</strain>
    </source>
</reference>
<keyword evidence="5" id="KW-1185">Reference proteome</keyword>
<dbReference type="SMART" id="SM00894">
    <property type="entry name" value="Excalibur"/>
    <property type="match status" value="1"/>
</dbReference>
<evidence type="ECO:0000256" key="1">
    <source>
        <dbReference type="SAM" id="MobiDB-lite"/>
    </source>
</evidence>
<evidence type="ECO:0000313" key="5">
    <source>
        <dbReference type="Proteomes" id="UP000035009"/>
    </source>
</evidence>
<dbReference type="Proteomes" id="UP000035009">
    <property type="component" value="Unassembled WGS sequence"/>
</dbReference>
<keyword evidence="2" id="KW-1133">Transmembrane helix</keyword>
<dbReference type="RefSeq" id="WP_008380246.1">
    <property type="nucleotide sequence ID" value="NZ_BAOP01000024.1"/>
</dbReference>
<feature type="domain" description="Excalibur calcium-binding" evidence="3">
    <location>
        <begin position="203"/>
        <end position="239"/>
    </location>
</feature>
<feature type="region of interest" description="Disordered" evidence="1">
    <location>
        <begin position="152"/>
        <end position="201"/>
    </location>
</feature>
<dbReference type="STRING" id="410332.SAMN04488550_2997"/>